<dbReference type="SUPFAM" id="SSF53850">
    <property type="entry name" value="Periplasmic binding protein-like II"/>
    <property type="match status" value="1"/>
</dbReference>
<dbReference type="PANTHER" id="PTHR43649:SF30">
    <property type="entry name" value="ABC TRANSPORTER SUBSTRATE-BINDING PROTEIN"/>
    <property type="match status" value="1"/>
</dbReference>
<dbReference type="InterPro" id="IPR050490">
    <property type="entry name" value="Bact_solute-bd_prot1"/>
</dbReference>
<dbReference type="PANTHER" id="PTHR43649">
    <property type="entry name" value="ARABINOSE-BINDING PROTEIN-RELATED"/>
    <property type="match status" value="1"/>
</dbReference>
<dbReference type="InterPro" id="IPR006059">
    <property type="entry name" value="SBP"/>
</dbReference>
<dbReference type="Gene3D" id="3.40.190.10">
    <property type="entry name" value="Periplasmic binding protein-like II"/>
    <property type="match status" value="1"/>
</dbReference>
<sequence length="415" mass="45225">MARALIAVTVVIVVTFLVASGFGRGSGGGSQAGVIDFQVAGDAQELAVYRELVAAYQRKTGERVRMIEVGDRKAMLAKLSTSFGAGRPPDVFLLNHRYVGGYIAREVLDPVGPRLAASESLSPEDYFDIPRAAFTDRRGTLACLPQNVSSLVVYYNADLFEKAGLPRPRADWTYEEFLAAARKLTRGNVDGVGVEPTVIRSAPFVWSAGGELVDDEAAPTRFLYDTPPARRGLEALLDTRRYAPSANEAASQPLEERFVAGKLAMLLSSRVEVPALRTIDDFEWDVAGFPTIERPATVLHADGFCLPRGGDADRAWRFVEFASGTEGQPLLARAGRTVPSNREVAASPAFLDASRPPRSSRVFLDAIDSMRRLPTTPNWEKAEESANRALERAYYGTLPLDVALRRIRAETDGGF</sequence>
<accession>A0A6J4SAQ9</accession>
<dbReference type="EMBL" id="CADCVS010000214">
    <property type="protein sequence ID" value="CAA9494322.1"/>
    <property type="molecule type" value="Genomic_DNA"/>
</dbReference>
<gene>
    <name evidence="1" type="ORF">AVDCRST_MAG30-1564</name>
</gene>
<proteinExistence type="predicted"/>
<dbReference type="AlphaFoldDB" id="A0A6J4SAQ9"/>
<dbReference type="CDD" id="cd13585">
    <property type="entry name" value="PBP2_TMBP_like"/>
    <property type="match status" value="1"/>
</dbReference>
<name>A0A6J4SAQ9_9ACTN</name>
<reference evidence="1" key="1">
    <citation type="submission" date="2020-02" db="EMBL/GenBank/DDBJ databases">
        <authorList>
            <person name="Meier V. D."/>
        </authorList>
    </citation>
    <scope>NUCLEOTIDE SEQUENCE</scope>
    <source>
        <strain evidence="1">AVDCRST_MAG30</strain>
    </source>
</reference>
<protein>
    <submittedName>
        <fullName evidence="1">N-acetyl-D-glucosamine ABC transporter, substrate-binding protein</fullName>
    </submittedName>
</protein>
<dbReference type="Pfam" id="PF01547">
    <property type="entry name" value="SBP_bac_1"/>
    <property type="match status" value="1"/>
</dbReference>
<evidence type="ECO:0000313" key="1">
    <source>
        <dbReference type="EMBL" id="CAA9494322.1"/>
    </source>
</evidence>
<organism evidence="1">
    <name type="scientific">uncultured Solirubrobacteraceae bacterium</name>
    <dbReference type="NCBI Taxonomy" id="1162706"/>
    <lineage>
        <taxon>Bacteria</taxon>
        <taxon>Bacillati</taxon>
        <taxon>Actinomycetota</taxon>
        <taxon>Thermoleophilia</taxon>
        <taxon>Solirubrobacterales</taxon>
        <taxon>Solirubrobacteraceae</taxon>
        <taxon>environmental samples</taxon>
    </lineage>
</organism>